<accession>A0A3M8V626</accession>
<feature type="non-terminal residue" evidence="1">
    <location>
        <position position="81"/>
    </location>
</feature>
<organism evidence="1 2">
    <name type="scientific">Streptomyces botrytidirepellens</name>
    <dbReference type="NCBI Taxonomy" id="2486417"/>
    <lineage>
        <taxon>Bacteria</taxon>
        <taxon>Bacillati</taxon>
        <taxon>Actinomycetota</taxon>
        <taxon>Actinomycetes</taxon>
        <taxon>Kitasatosporales</taxon>
        <taxon>Streptomycetaceae</taxon>
        <taxon>Streptomyces</taxon>
    </lineage>
</organism>
<evidence type="ECO:0000313" key="1">
    <source>
        <dbReference type="EMBL" id="RNG12984.1"/>
    </source>
</evidence>
<sequence>MAASPSGARAERADDVLALARLAARRGAVRAMLDQLTRRAGGPAMLIGTDGSVLATADDPPPPASLRRLAAEAAVALHRRG</sequence>
<comment type="caution">
    <text evidence="1">The sequence shown here is derived from an EMBL/GenBank/DDBJ whole genome shotgun (WGS) entry which is preliminary data.</text>
</comment>
<gene>
    <name evidence="1" type="ORF">EEJ42_31895</name>
</gene>
<reference evidence="1 2" key="1">
    <citation type="submission" date="2018-11" db="EMBL/GenBank/DDBJ databases">
        <title>The Potential of Streptomyces as Biocontrol Agents against the Tomato grey mould, Botrytis cinerea (Gray mold) Frontiers in Microbiology.</title>
        <authorList>
            <person name="Li D."/>
        </authorList>
    </citation>
    <scope>NUCLEOTIDE SEQUENCE [LARGE SCALE GENOMIC DNA]</scope>
    <source>
        <strain evidence="1 2">NEAU-LD23</strain>
    </source>
</reference>
<evidence type="ECO:0000313" key="2">
    <source>
        <dbReference type="Proteomes" id="UP000275401"/>
    </source>
</evidence>
<proteinExistence type="predicted"/>
<dbReference type="AlphaFoldDB" id="A0A3M8V626"/>
<dbReference type="EMBL" id="RIBZ01000490">
    <property type="protein sequence ID" value="RNG12984.1"/>
    <property type="molecule type" value="Genomic_DNA"/>
</dbReference>
<keyword evidence="2" id="KW-1185">Reference proteome</keyword>
<name>A0A3M8V626_9ACTN</name>
<protein>
    <submittedName>
        <fullName evidence="1">PucR family transcriptional regulator</fullName>
    </submittedName>
</protein>
<dbReference type="Proteomes" id="UP000275401">
    <property type="component" value="Unassembled WGS sequence"/>
</dbReference>